<dbReference type="KEGG" id="bmyo:BG05_3725"/>
<evidence type="ECO:0000313" key="6">
    <source>
        <dbReference type="EMBL" id="TKI81292.1"/>
    </source>
</evidence>
<dbReference type="Proteomes" id="UP000192932">
    <property type="component" value="Chromosome"/>
</dbReference>
<dbReference type="EMBL" id="SZOD01000743">
    <property type="protein sequence ID" value="TKI81292.1"/>
    <property type="molecule type" value="Genomic_DNA"/>
</dbReference>
<evidence type="ECO:0000313" key="9">
    <source>
        <dbReference type="Proteomes" id="UP000194131"/>
    </source>
</evidence>
<evidence type="ECO:0000256" key="1">
    <source>
        <dbReference type="SAM" id="Phobius"/>
    </source>
</evidence>
<evidence type="ECO:0000313" key="4">
    <source>
        <dbReference type="EMBL" id="OSX92485.1"/>
    </source>
</evidence>
<dbReference type="Proteomes" id="UP000596196">
    <property type="component" value="Chromosome"/>
</dbReference>
<evidence type="ECO:0000313" key="8">
    <source>
        <dbReference type="Proteomes" id="UP000192932"/>
    </source>
</evidence>
<reference evidence="4 9" key="1">
    <citation type="submission" date="2016-12" db="EMBL/GenBank/DDBJ databases">
        <title>Genome Sequences of Twelve Sporeforming Bacillus Species Isolated from Foods.</title>
        <authorList>
            <person name="De Jong A."/>
            <person name="Holsappel S."/>
            <person name="Kuipers O.P."/>
        </authorList>
    </citation>
    <scope>NUCLEOTIDE SEQUENCE [LARGE SCALE GENOMIC DNA]</scope>
    <source>
        <strain evidence="4 9">S3E15</strain>
    </source>
</reference>
<evidence type="ECO:0008006" key="12">
    <source>
        <dbReference type="Google" id="ProtNLM"/>
    </source>
</evidence>
<dbReference type="Proteomes" id="UP000305524">
    <property type="component" value="Unassembled WGS sequence"/>
</dbReference>
<keyword evidence="1" id="KW-1133">Transmembrane helix</keyword>
<reference evidence="6 10" key="4">
    <citation type="journal article" date="2019" name="Environ. Microbiol.">
        <title>An active ?-lactamase is a part of an orchestrated cell wall stress resistance network of Bacillus subtilis and related rhizosphere species.</title>
        <authorList>
            <person name="Bucher T."/>
            <person name="Keren-Paz A."/>
            <person name="Hausser J."/>
            <person name="Olender T."/>
            <person name="Cytryn E."/>
            <person name="Kolodkin-Gal I."/>
        </authorList>
    </citation>
    <scope>NUCLEOTIDE SEQUENCE [LARGE SCALE GENOMIC DNA]</scope>
    <source>
        <strain evidence="6 10">I186</strain>
    </source>
</reference>
<organism evidence="3 7">
    <name type="scientific">Bacillus mycoides</name>
    <dbReference type="NCBI Taxonomy" id="1405"/>
    <lineage>
        <taxon>Bacteria</taxon>
        <taxon>Bacillati</taxon>
        <taxon>Bacillota</taxon>
        <taxon>Bacilli</taxon>
        <taxon>Bacillales</taxon>
        <taxon>Bacillaceae</taxon>
        <taxon>Bacillus</taxon>
        <taxon>Bacillus cereus group</taxon>
    </lineage>
</organism>
<dbReference type="EMBL" id="MRWU01000007">
    <property type="protein sequence ID" value="OSX92485.1"/>
    <property type="molecule type" value="Genomic_DNA"/>
</dbReference>
<accession>A0A0B5S8I5</accession>
<sequence>MNPSKIDFGSIEQPLFLLILYLIAILLTLGITFSICHSLLLNLNAPRWVAKLLAIVLTLGVAYQVFMNLF</sequence>
<evidence type="ECO:0000313" key="11">
    <source>
        <dbReference type="Proteomes" id="UP000596196"/>
    </source>
</evidence>
<keyword evidence="11" id="KW-1185">Reference proteome</keyword>
<proteinExistence type="predicted"/>
<keyword evidence="1" id="KW-0812">Transmembrane</keyword>
<gene>
    <name evidence="2" type="ORF">B7492_12480</name>
    <name evidence="3" type="ORF">BW900_18170</name>
    <name evidence="6" type="ORF">FC701_25530</name>
    <name evidence="5" type="ORF">I6G81_11540</name>
    <name evidence="4" type="ORF">S3E15_05466</name>
</gene>
<dbReference type="EMBL" id="CP020743">
    <property type="protein sequence ID" value="ARJ22005.1"/>
    <property type="molecule type" value="Genomic_DNA"/>
</dbReference>
<keyword evidence="1" id="KW-0472">Membrane</keyword>
<name>A0A084IZL1_BACMY</name>
<accession>C2PVM9</accession>
<dbReference type="AlphaFoldDB" id="A0A084IZL1"/>
<accession>A0A084IZL1</accession>
<dbReference type="EMBL" id="MUAI01000016">
    <property type="protein sequence ID" value="OOR05267.1"/>
    <property type="molecule type" value="Genomic_DNA"/>
</dbReference>
<evidence type="ECO:0000313" key="3">
    <source>
        <dbReference type="EMBL" id="OOR05267.1"/>
    </source>
</evidence>
<reference evidence="3 7" key="2">
    <citation type="submission" date="2017-01" db="EMBL/GenBank/DDBJ databases">
        <title>Bacillus cereus isolates.</title>
        <authorList>
            <person name="Beno S.M."/>
        </authorList>
    </citation>
    <scope>NUCLEOTIDE SEQUENCE [LARGE SCALE GENOMIC DNA]</scope>
    <source>
        <strain evidence="3 7">FSL W7-1108</strain>
    </source>
</reference>
<dbReference type="EMBL" id="CP065877">
    <property type="protein sequence ID" value="QQA18043.1"/>
    <property type="molecule type" value="Genomic_DNA"/>
</dbReference>
<dbReference type="Proteomes" id="UP000190696">
    <property type="component" value="Unassembled WGS sequence"/>
</dbReference>
<evidence type="ECO:0000313" key="10">
    <source>
        <dbReference type="Proteomes" id="UP000305524"/>
    </source>
</evidence>
<evidence type="ECO:0000313" key="2">
    <source>
        <dbReference type="EMBL" id="ARJ22005.1"/>
    </source>
</evidence>
<protein>
    <recommendedName>
        <fullName evidence="12">Group-specific protein</fullName>
    </recommendedName>
</protein>
<feature type="transmembrane region" description="Helical" evidence="1">
    <location>
        <begin position="15"/>
        <end position="36"/>
    </location>
</feature>
<evidence type="ECO:0000313" key="5">
    <source>
        <dbReference type="EMBL" id="QQA18043.1"/>
    </source>
</evidence>
<feature type="transmembrane region" description="Helical" evidence="1">
    <location>
        <begin position="48"/>
        <end position="66"/>
    </location>
</feature>
<evidence type="ECO:0000313" key="7">
    <source>
        <dbReference type="Proteomes" id="UP000190696"/>
    </source>
</evidence>
<dbReference type="Proteomes" id="UP000194131">
    <property type="component" value="Unassembled WGS sequence"/>
</dbReference>
<reference evidence="2 8" key="3">
    <citation type="submission" date="2017-04" db="EMBL/GenBank/DDBJ databases">
        <title>The Characteristic of a Fine Plant Growth-Promoting Rhizobacteria Bacillus mycoides Gnyt1 and its Whole Genome Sequencing Analysis.</title>
        <authorList>
            <person name="Li J.H."/>
            <person name="Yao T."/>
        </authorList>
    </citation>
    <scope>NUCLEOTIDE SEQUENCE [LARGE SCALE GENOMIC DNA]</scope>
    <source>
        <strain evidence="2 8">Gnyt1</strain>
    </source>
</reference>
<dbReference type="RefSeq" id="WP_002012629.1">
    <property type="nucleotide sequence ID" value="NZ_CAKJWQ010000005.1"/>
</dbReference>
<reference evidence="5 11" key="5">
    <citation type="submission" date="2020-12" db="EMBL/GenBank/DDBJ databases">
        <title>FDA dAtabase for Regulatory Grade micrObial Sequences (FDA-ARGOS): Supporting development and validation of Infectious Disease Dx tests.</title>
        <authorList>
            <person name="Nelson B."/>
            <person name="Plummer A."/>
            <person name="Tallon L."/>
            <person name="Sadzewicz L."/>
            <person name="Zhao X."/>
            <person name="Boylan J."/>
            <person name="Ott S."/>
            <person name="Bowen H."/>
            <person name="Vavikolanu K."/>
            <person name="Mehta A."/>
            <person name="Aluvathingal J."/>
            <person name="Nadendla S."/>
            <person name="Myers T."/>
            <person name="Yan Y."/>
            <person name="Sichtig H."/>
        </authorList>
    </citation>
    <scope>NUCLEOTIDE SEQUENCE [LARGE SCALE GENOMIC DNA]</scope>
    <source>
        <strain evidence="5 11">FDAARGOS_924</strain>
    </source>
</reference>